<protein>
    <submittedName>
        <fullName evidence="1">Uncharacterized protein</fullName>
    </submittedName>
</protein>
<evidence type="ECO:0000313" key="1">
    <source>
        <dbReference type="EMBL" id="CDW44486.1"/>
    </source>
</evidence>
<accession>A0A0K2V3F2</accession>
<reference evidence="1" key="1">
    <citation type="submission" date="2014-05" db="EMBL/GenBank/DDBJ databases">
        <authorList>
            <person name="Chronopoulou M."/>
        </authorList>
    </citation>
    <scope>NUCLEOTIDE SEQUENCE</scope>
    <source>
        <tissue evidence="1">Whole organism</tissue>
    </source>
</reference>
<dbReference type="EMBL" id="HACA01027125">
    <property type="protein sequence ID" value="CDW44486.1"/>
    <property type="molecule type" value="Transcribed_RNA"/>
</dbReference>
<proteinExistence type="predicted"/>
<feature type="non-terminal residue" evidence="1">
    <location>
        <position position="1"/>
    </location>
</feature>
<organism evidence="1">
    <name type="scientific">Lepeophtheirus salmonis</name>
    <name type="common">Salmon louse</name>
    <name type="synonym">Caligus salmonis</name>
    <dbReference type="NCBI Taxonomy" id="72036"/>
    <lineage>
        <taxon>Eukaryota</taxon>
        <taxon>Metazoa</taxon>
        <taxon>Ecdysozoa</taxon>
        <taxon>Arthropoda</taxon>
        <taxon>Crustacea</taxon>
        <taxon>Multicrustacea</taxon>
        <taxon>Hexanauplia</taxon>
        <taxon>Copepoda</taxon>
        <taxon>Siphonostomatoida</taxon>
        <taxon>Caligidae</taxon>
        <taxon>Lepeophtheirus</taxon>
    </lineage>
</organism>
<name>A0A0K2V3F2_LEPSM</name>
<sequence>RTLFRNVANQFFVDLPDFFFLSCQTEECLFYSNSPILFTLSQWGRGHCQLNSSQP</sequence>
<dbReference type="AlphaFoldDB" id="A0A0K2V3F2"/>